<proteinExistence type="predicted"/>
<organism evidence="2 3">
    <name type="scientific">Sporolactobacillus mangiferae</name>
    <dbReference type="NCBI Taxonomy" id="2940498"/>
    <lineage>
        <taxon>Bacteria</taxon>
        <taxon>Bacillati</taxon>
        <taxon>Bacillota</taxon>
        <taxon>Bacilli</taxon>
        <taxon>Bacillales</taxon>
        <taxon>Sporolactobacillaceae</taxon>
        <taxon>Sporolactobacillus</taxon>
    </lineage>
</organism>
<feature type="chain" id="PRO_5046113131" description="DUF4871 domain-containing protein" evidence="1">
    <location>
        <begin position="23"/>
        <end position="148"/>
    </location>
</feature>
<dbReference type="PROSITE" id="PS51257">
    <property type="entry name" value="PROKAR_LIPOPROTEIN"/>
    <property type="match status" value="1"/>
</dbReference>
<reference evidence="2 3" key="1">
    <citation type="submission" date="2022-05" db="EMBL/GenBank/DDBJ databases">
        <title>Sporolactobacillus sp nov CPB3-1, isolated from tree bark (Mangifera indica L.).</title>
        <authorList>
            <person name="Phuengjayaem S."/>
            <person name="Tanasupawat S."/>
        </authorList>
    </citation>
    <scope>NUCLEOTIDE SEQUENCE [LARGE SCALE GENOMIC DNA]</scope>
    <source>
        <strain evidence="2 3">CPB3-1</strain>
    </source>
</reference>
<protein>
    <recommendedName>
        <fullName evidence="4">DUF4871 domain-containing protein</fullName>
    </recommendedName>
</protein>
<sequence>MKKKWMLTFSFIVLLILSGCSSDQEPPNAFARFGDTQVRALKSTYEWSYGFLNTEKVVADSSSPSHIARQMKTQIVRPKAKAKITFSNRSNPRLSAHVWKNDREREELPIRDKQLALPKKEGNYVILLHARWMRGNAYYVLSVRVTTH</sequence>
<feature type="signal peptide" evidence="1">
    <location>
        <begin position="1"/>
        <end position="22"/>
    </location>
</feature>
<evidence type="ECO:0000313" key="3">
    <source>
        <dbReference type="Proteomes" id="UP001203004"/>
    </source>
</evidence>
<dbReference type="EMBL" id="JAMAST010000005">
    <property type="protein sequence ID" value="MCL1631686.1"/>
    <property type="molecule type" value="Genomic_DNA"/>
</dbReference>
<gene>
    <name evidence="2" type="ORF">M3N64_06950</name>
</gene>
<evidence type="ECO:0000256" key="1">
    <source>
        <dbReference type="SAM" id="SignalP"/>
    </source>
</evidence>
<keyword evidence="1" id="KW-0732">Signal</keyword>
<evidence type="ECO:0008006" key="4">
    <source>
        <dbReference type="Google" id="ProtNLM"/>
    </source>
</evidence>
<name>A0ABT0M9Y1_9BACL</name>
<dbReference type="RefSeq" id="WP_249100160.1">
    <property type="nucleotide sequence ID" value="NZ_JAMAST010000005.1"/>
</dbReference>
<dbReference type="Proteomes" id="UP001203004">
    <property type="component" value="Unassembled WGS sequence"/>
</dbReference>
<accession>A0ABT0M9Y1</accession>
<comment type="caution">
    <text evidence="2">The sequence shown here is derived from an EMBL/GenBank/DDBJ whole genome shotgun (WGS) entry which is preliminary data.</text>
</comment>
<evidence type="ECO:0000313" key="2">
    <source>
        <dbReference type="EMBL" id="MCL1631686.1"/>
    </source>
</evidence>
<keyword evidence="3" id="KW-1185">Reference proteome</keyword>